<evidence type="ECO:0000256" key="1">
    <source>
        <dbReference type="ARBA" id="ARBA00022475"/>
    </source>
</evidence>
<dbReference type="InterPro" id="IPR002035">
    <property type="entry name" value="VWF_A"/>
</dbReference>
<evidence type="ECO:0000256" key="3">
    <source>
        <dbReference type="ARBA" id="ARBA00022989"/>
    </source>
</evidence>
<reference evidence="7 8" key="1">
    <citation type="journal article" date="2016" name="Nat. Commun.">
        <title>Thousands of microbial genomes shed light on interconnected biogeochemical processes in an aquifer system.</title>
        <authorList>
            <person name="Anantharaman K."/>
            <person name="Brown C.T."/>
            <person name="Hug L.A."/>
            <person name="Sharon I."/>
            <person name="Castelle C.J."/>
            <person name="Probst A.J."/>
            <person name="Thomas B.C."/>
            <person name="Singh A."/>
            <person name="Wilkins M.J."/>
            <person name="Karaoz U."/>
            <person name="Brodie E.L."/>
            <person name="Williams K.H."/>
            <person name="Hubbard S.S."/>
            <person name="Banfield J.F."/>
        </authorList>
    </citation>
    <scope>NUCLEOTIDE SEQUENCE [LARGE SCALE GENOMIC DNA]</scope>
</reference>
<proteinExistence type="predicted"/>
<gene>
    <name evidence="7" type="ORF">A2Y62_00470</name>
</gene>
<dbReference type="PANTHER" id="PTHR22550">
    <property type="entry name" value="SPORE GERMINATION PROTEIN"/>
    <property type="match status" value="1"/>
</dbReference>
<dbReference type="Gene3D" id="3.40.50.410">
    <property type="entry name" value="von Willebrand factor, type A domain"/>
    <property type="match status" value="1"/>
</dbReference>
<evidence type="ECO:0000313" key="8">
    <source>
        <dbReference type="Proteomes" id="UP000178943"/>
    </source>
</evidence>
<protein>
    <recommendedName>
        <fullName evidence="6">VWFA domain-containing protein</fullName>
    </recommendedName>
</protein>
<dbReference type="SMART" id="SM00327">
    <property type="entry name" value="VWA"/>
    <property type="match status" value="1"/>
</dbReference>
<dbReference type="Proteomes" id="UP000178943">
    <property type="component" value="Unassembled WGS sequence"/>
</dbReference>
<dbReference type="InterPro" id="IPR050768">
    <property type="entry name" value="UPF0353/GerABKA_families"/>
</dbReference>
<comment type="caution">
    <text evidence="7">The sequence shown here is derived from an EMBL/GenBank/DDBJ whole genome shotgun (WGS) entry which is preliminary data.</text>
</comment>
<dbReference type="SUPFAM" id="SSF53300">
    <property type="entry name" value="vWA-like"/>
    <property type="match status" value="1"/>
</dbReference>
<dbReference type="PANTHER" id="PTHR22550:SF5">
    <property type="entry name" value="LEUCINE ZIPPER PROTEIN 4"/>
    <property type="match status" value="1"/>
</dbReference>
<keyword evidence="3 5" id="KW-1133">Transmembrane helix</keyword>
<feature type="domain" description="VWFA" evidence="6">
    <location>
        <begin position="91"/>
        <end position="291"/>
    </location>
</feature>
<feature type="transmembrane region" description="Helical" evidence="5">
    <location>
        <begin position="6"/>
        <end position="26"/>
    </location>
</feature>
<keyword evidence="2 5" id="KW-0812">Transmembrane</keyword>
<dbReference type="InterPro" id="IPR024163">
    <property type="entry name" value="Aerotolerance_reg_N"/>
</dbReference>
<evidence type="ECO:0000256" key="4">
    <source>
        <dbReference type="ARBA" id="ARBA00023136"/>
    </source>
</evidence>
<keyword evidence="4 5" id="KW-0472">Membrane</keyword>
<evidence type="ECO:0000256" key="5">
    <source>
        <dbReference type="SAM" id="Phobius"/>
    </source>
</evidence>
<evidence type="ECO:0000259" key="6">
    <source>
        <dbReference type="PROSITE" id="PS50234"/>
    </source>
</evidence>
<dbReference type="AlphaFoldDB" id="A0A1F5VIK5"/>
<evidence type="ECO:0000313" key="7">
    <source>
        <dbReference type="EMBL" id="OGF63293.1"/>
    </source>
</evidence>
<organism evidence="7 8">
    <name type="scientific">Candidatus Fischerbacteria bacterium RBG_13_37_8</name>
    <dbReference type="NCBI Taxonomy" id="1817863"/>
    <lineage>
        <taxon>Bacteria</taxon>
        <taxon>Candidatus Fischeribacteriota</taxon>
    </lineage>
</organism>
<accession>A0A1F5VIK5</accession>
<dbReference type="InterPro" id="IPR036465">
    <property type="entry name" value="vWFA_dom_sf"/>
</dbReference>
<dbReference type="Pfam" id="PF00092">
    <property type="entry name" value="VWA"/>
    <property type="match status" value="1"/>
</dbReference>
<dbReference type="Pfam" id="PF07584">
    <property type="entry name" value="BatA"/>
    <property type="match status" value="1"/>
</dbReference>
<dbReference type="EMBL" id="MFGW01000166">
    <property type="protein sequence ID" value="OGF63293.1"/>
    <property type="molecule type" value="Genomic_DNA"/>
</dbReference>
<dbReference type="PROSITE" id="PS50234">
    <property type="entry name" value="VWFA"/>
    <property type="match status" value="1"/>
</dbReference>
<feature type="transmembrane region" description="Helical" evidence="5">
    <location>
        <begin position="57"/>
        <end position="74"/>
    </location>
</feature>
<dbReference type="STRING" id="1817863.A2Y62_00470"/>
<keyword evidence="1" id="KW-1003">Cell membrane</keyword>
<sequence length="343" mass="38850">MFRFANETWLYALFMVPVIIIFFLLVQRSKRKAMQRFGNLKLMDKLMIAYSPRRQKLKIVLIILSLICFIVALARPQIGTKLEEVKRKGVDIFLAIDVSLSMSAEDIKPNRLEKAKHAVAKLINNLKGDRVGLIIFSGQAFVQCPLTLDYSAAKMFLGTVEPGIVPVPGTAIGSAIDMAIGSFVQAERKHKVIILITDGEDTIEDPLKAAERAEKEGIVIYTVGVGSMQGVPIPVYNERGTYSGFKKDKDDNVVTSKLDQLTLEKIALQTNGKYYAATASEMELDKIYDEINKMEKKELSSRIYSQFEDRFQYFLGIGLIFLLMETFIPERKRVKIEWKGRFE</sequence>
<evidence type="ECO:0000256" key="2">
    <source>
        <dbReference type="ARBA" id="ARBA00022692"/>
    </source>
</evidence>
<name>A0A1F5VIK5_9BACT</name>